<dbReference type="Pfam" id="PF02065">
    <property type="entry name" value="Melibiase"/>
    <property type="match status" value="1"/>
</dbReference>
<reference evidence="3 4" key="1">
    <citation type="journal article" date="2014" name="Int. J. Syst. Evol. Microbiol.">
        <title>Description of Galbitalea soli gen. nov., sp. nov., and Frondihabitans sucicola sp. nov.</title>
        <authorList>
            <person name="Kim S.J."/>
            <person name="Lim J.M."/>
            <person name="Ahn J.H."/>
            <person name="Weon H.Y."/>
            <person name="Hamada M."/>
            <person name="Suzuki K."/>
            <person name="Ahn T.Y."/>
            <person name="Kwon S.W."/>
        </authorList>
    </citation>
    <scope>NUCLEOTIDE SEQUENCE [LARGE SCALE GENOMIC DNA]</scope>
    <source>
        <strain evidence="3 4">NBRC 108727</strain>
    </source>
</reference>
<dbReference type="PRINTS" id="PR00743">
    <property type="entry name" value="GLHYDRLASE36"/>
</dbReference>
<keyword evidence="4" id="KW-1185">Reference proteome</keyword>
<dbReference type="RefSeq" id="WP_163472647.1">
    <property type="nucleotide sequence ID" value="NZ_JAAGWZ010000002.1"/>
</dbReference>
<dbReference type="GO" id="GO:0004557">
    <property type="term" value="F:alpha-galactosidase activity"/>
    <property type="evidence" value="ECO:0007669"/>
    <property type="project" value="InterPro"/>
</dbReference>
<accession>A0A7C9PMN5</accession>
<dbReference type="InterPro" id="IPR050985">
    <property type="entry name" value="Alpha-glycosidase_related"/>
</dbReference>
<dbReference type="InterPro" id="IPR017853">
    <property type="entry name" value="GH"/>
</dbReference>
<dbReference type="CDD" id="cd14791">
    <property type="entry name" value="GH36"/>
    <property type="match status" value="1"/>
</dbReference>
<evidence type="ECO:0000313" key="4">
    <source>
        <dbReference type="Proteomes" id="UP000479756"/>
    </source>
</evidence>
<evidence type="ECO:0000256" key="1">
    <source>
        <dbReference type="ARBA" id="ARBA00022801"/>
    </source>
</evidence>
<evidence type="ECO:0000313" key="3">
    <source>
        <dbReference type="EMBL" id="NEM90946.1"/>
    </source>
</evidence>
<proteinExistence type="predicted"/>
<gene>
    <name evidence="3" type="ORF">G3T37_06210</name>
</gene>
<dbReference type="InterPro" id="IPR002252">
    <property type="entry name" value="Glyco_hydro_36"/>
</dbReference>
<comment type="caution">
    <text evidence="3">The sequence shown here is derived from an EMBL/GenBank/DDBJ whole genome shotgun (WGS) entry which is preliminary data.</text>
</comment>
<keyword evidence="2" id="KW-0326">Glycosidase</keyword>
<organism evidence="3 4">
    <name type="scientific">Galbitalea soli</name>
    <dbReference type="NCBI Taxonomy" id="1268042"/>
    <lineage>
        <taxon>Bacteria</taxon>
        <taxon>Bacillati</taxon>
        <taxon>Actinomycetota</taxon>
        <taxon>Actinomycetes</taxon>
        <taxon>Micrococcales</taxon>
        <taxon>Microbacteriaceae</taxon>
        <taxon>Galbitalea</taxon>
    </lineage>
</organism>
<evidence type="ECO:0000256" key="2">
    <source>
        <dbReference type="ARBA" id="ARBA00023295"/>
    </source>
</evidence>
<dbReference type="Proteomes" id="UP000479756">
    <property type="component" value="Unassembled WGS sequence"/>
</dbReference>
<dbReference type="InterPro" id="IPR038417">
    <property type="entry name" value="Alpga-gal_N_sf"/>
</dbReference>
<dbReference type="PANTHER" id="PTHR43053">
    <property type="entry name" value="GLYCOSIDASE FAMILY 31"/>
    <property type="match status" value="1"/>
</dbReference>
<dbReference type="Gene3D" id="3.20.20.70">
    <property type="entry name" value="Aldolase class I"/>
    <property type="match status" value="1"/>
</dbReference>
<sequence length="703" mass="76171">MSATVSWGTTALELDLVWADDRPVSLGAARTASHAVVFEREVPIVEILTVDGGHVSANHRLIHTAVGAALRYVHHDAWTTAGWAHLELTMEAPEHGIRAVLRLSMPEGVAALRSTVTVTALPAATSVGLLSVASWSASFGHTGPAPTTGVEGWSLLSGRSDWLGEGRWSLTPLRGHLFPTLAQEITGHNPRGSHSVVSTGTWSSGTFHPVAGVVSDSESICWLWQVEHNGAWRWEIGENTVEGFVSLSGPTDLDHQWFEMLAPGESFTSVPVAIALGGDVDAAVEVLTAYRRAARRGHPDNEAMPVVFNDYMNTLGGDPTSAKLLPLIDAAARTGAEIFCIDAGWYDDGGDWWDSVGEWMPSASRFPEGLASVVQHIRDRGMTPGLWLEPEVVGTRSPMADLLPTAAFLQRGGRRIVEHDRLHLDLRHPAARAHLDAVVDRLVAEFGIGYFKLDYNINPGAGTDAGPMSVGAGLLGHNRAHLDWLDGVLDRHPDLVLENCSSGAMRTDFAMLGRLQLQSTTDQQDPLRYPPIAATAPLSMLPEQAANWAYPQPAMTPEESAFTLATAMLGRFYLSGHVDRMTEPQLALVTEAVARHKALRPIIRTATPFWPLGLPSWTTPWVALGLATSTSRFVTIWNRSPEMRDVTLHLPDLAGADVVIRTVFPEQLTEWGTTWDAATGALTVRNPTGVVSARTIELITRDR</sequence>
<dbReference type="Gene3D" id="2.70.98.60">
    <property type="entry name" value="alpha-galactosidase from lactobacil brevis"/>
    <property type="match status" value="1"/>
</dbReference>
<dbReference type="AlphaFoldDB" id="A0A7C9PMN5"/>
<dbReference type="EMBL" id="JAAGWZ010000002">
    <property type="protein sequence ID" value="NEM90946.1"/>
    <property type="molecule type" value="Genomic_DNA"/>
</dbReference>
<dbReference type="PANTHER" id="PTHR43053:SF3">
    <property type="entry name" value="ALPHA-GALACTOSIDASE C-RELATED"/>
    <property type="match status" value="1"/>
</dbReference>
<name>A0A7C9PMN5_9MICO</name>
<dbReference type="SUPFAM" id="SSF51445">
    <property type="entry name" value="(Trans)glycosidases"/>
    <property type="match status" value="1"/>
</dbReference>
<dbReference type="InterPro" id="IPR013785">
    <property type="entry name" value="Aldolase_TIM"/>
</dbReference>
<dbReference type="GO" id="GO:0016052">
    <property type="term" value="P:carbohydrate catabolic process"/>
    <property type="evidence" value="ECO:0007669"/>
    <property type="project" value="InterPro"/>
</dbReference>
<protein>
    <submittedName>
        <fullName evidence="3">Alpha-galactosidase</fullName>
    </submittedName>
</protein>
<keyword evidence="1" id="KW-0378">Hydrolase</keyword>